<keyword evidence="3" id="KW-0804">Transcription</keyword>
<evidence type="ECO:0000256" key="2">
    <source>
        <dbReference type="ARBA" id="ARBA00023125"/>
    </source>
</evidence>
<evidence type="ECO:0000313" key="7">
    <source>
        <dbReference type="Proteomes" id="UP001310387"/>
    </source>
</evidence>
<sequence>MPEDHRSSTTHRVAQVLLAFTGQQRWLGVTELARRLGLGKAVVHRILQALVETGLVRYDENRRLYALGPTAVALGRGADAGNELLTAARPVIAHLSHATGETTTVTQRTGHTRTYVGQVESAQHIRIAITLGEHQPLTNGASGLSILAFLPEEDVDLVLQVPLPQFTPRTVTDPDAIRERLAEIRERGWAYTASERVPHSSSVAAPIHDVTGAAVGSLSVAYLDSRFDEREVPRLADLVVEAAESATQRLVAAQRG</sequence>
<dbReference type="InterPro" id="IPR014757">
    <property type="entry name" value="Tscrpt_reg_IclR_C"/>
</dbReference>
<feature type="domain" description="IclR-ED" evidence="5">
    <location>
        <begin position="70"/>
        <end position="252"/>
    </location>
</feature>
<dbReference type="PROSITE" id="PS51078">
    <property type="entry name" value="ICLR_ED"/>
    <property type="match status" value="1"/>
</dbReference>
<dbReference type="Pfam" id="PF01614">
    <property type="entry name" value="IclR_C"/>
    <property type="match status" value="1"/>
</dbReference>
<dbReference type="InterPro" id="IPR029016">
    <property type="entry name" value="GAF-like_dom_sf"/>
</dbReference>
<protein>
    <submittedName>
        <fullName evidence="6">IclR family transcriptional regulator</fullName>
    </submittedName>
</protein>
<evidence type="ECO:0000256" key="1">
    <source>
        <dbReference type="ARBA" id="ARBA00023015"/>
    </source>
</evidence>
<dbReference type="CDD" id="cd00090">
    <property type="entry name" value="HTH_ARSR"/>
    <property type="match status" value="1"/>
</dbReference>
<evidence type="ECO:0000256" key="3">
    <source>
        <dbReference type="ARBA" id="ARBA00023163"/>
    </source>
</evidence>
<evidence type="ECO:0000259" key="5">
    <source>
        <dbReference type="PROSITE" id="PS51078"/>
    </source>
</evidence>
<dbReference type="RefSeq" id="WP_278235376.1">
    <property type="nucleotide sequence ID" value="NZ_JBAGLP010000110.1"/>
</dbReference>
<dbReference type="Gene3D" id="3.30.450.40">
    <property type="match status" value="1"/>
</dbReference>
<keyword evidence="7" id="KW-1185">Reference proteome</keyword>
<comment type="caution">
    <text evidence="6">The sequence shown here is derived from an EMBL/GenBank/DDBJ whole genome shotgun (WGS) entry which is preliminary data.</text>
</comment>
<gene>
    <name evidence="6" type="ORF">V5O49_04105</name>
</gene>
<dbReference type="InterPro" id="IPR050707">
    <property type="entry name" value="HTH_MetabolicPath_Reg"/>
</dbReference>
<dbReference type="InterPro" id="IPR036390">
    <property type="entry name" value="WH_DNA-bd_sf"/>
</dbReference>
<keyword evidence="1" id="KW-0805">Transcription regulation</keyword>
<dbReference type="Proteomes" id="UP001310387">
    <property type="component" value="Unassembled WGS sequence"/>
</dbReference>
<name>A0ABU7Z4G8_9MICO</name>
<dbReference type="InterPro" id="IPR011991">
    <property type="entry name" value="ArsR-like_HTH"/>
</dbReference>
<dbReference type="InterPro" id="IPR005471">
    <property type="entry name" value="Tscrpt_reg_IclR_N"/>
</dbReference>
<proteinExistence type="predicted"/>
<evidence type="ECO:0000313" key="6">
    <source>
        <dbReference type="EMBL" id="MEG3614302.1"/>
    </source>
</evidence>
<dbReference type="PANTHER" id="PTHR30136:SF35">
    <property type="entry name" value="HTH-TYPE TRANSCRIPTIONAL REGULATOR RV1719"/>
    <property type="match status" value="1"/>
</dbReference>
<dbReference type="PROSITE" id="PS51077">
    <property type="entry name" value="HTH_ICLR"/>
    <property type="match status" value="1"/>
</dbReference>
<organism evidence="6 7">
    <name type="scientific">Isoptericola haloaureus</name>
    <dbReference type="NCBI Taxonomy" id="1542902"/>
    <lineage>
        <taxon>Bacteria</taxon>
        <taxon>Bacillati</taxon>
        <taxon>Actinomycetota</taxon>
        <taxon>Actinomycetes</taxon>
        <taxon>Micrococcales</taxon>
        <taxon>Promicromonosporaceae</taxon>
        <taxon>Isoptericola</taxon>
    </lineage>
</organism>
<dbReference type="PANTHER" id="PTHR30136">
    <property type="entry name" value="HELIX-TURN-HELIX TRANSCRIPTIONAL REGULATOR, ICLR FAMILY"/>
    <property type="match status" value="1"/>
</dbReference>
<evidence type="ECO:0000259" key="4">
    <source>
        <dbReference type="PROSITE" id="PS51077"/>
    </source>
</evidence>
<dbReference type="InterPro" id="IPR036388">
    <property type="entry name" value="WH-like_DNA-bd_sf"/>
</dbReference>
<dbReference type="SUPFAM" id="SSF55781">
    <property type="entry name" value="GAF domain-like"/>
    <property type="match status" value="1"/>
</dbReference>
<reference evidence="6" key="2">
    <citation type="submission" date="2024-02" db="EMBL/GenBank/DDBJ databases">
        <authorList>
            <person name="Prathaban M."/>
            <person name="Mythili R."/>
            <person name="Sharmila Devi N."/>
            <person name="Sobanaa M."/>
            <person name="Prathiviraj R."/>
            <person name="Selvin J."/>
        </authorList>
    </citation>
    <scope>NUCLEOTIDE SEQUENCE</scope>
    <source>
        <strain evidence="6">MP1014</strain>
    </source>
</reference>
<dbReference type="Pfam" id="PF09339">
    <property type="entry name" value="HTH_IclR"/>
    <property type="match status" value="1"/>
</dbReference>
<keyword evidence="2" id="KW-0238">DNA-binding</keyword>
<accession>A0ABU7Z4G8</accession>
<feature type="domain" description="HTH iclR-type" evidence="4">
    <location>
        <begin position="7"/>
        <end position="69"/>
    </location>
</feature>
<dbReference type="Gene3D" id="1.10.10.10">
    <property type="entry name" value="Winged helix-like DNA-binding domain superfamily/Winged helix DNA-binding domain"/>
    <property type="match status" value="1"/>
</dbReference>
<dbReference type="SMART" id="SM00346">
    <property type="entry name" value="HTH_ICLR"/>
    <property type="match status" value="1"/>
</dbReference>
<reference evidence="6" key="1">
    <citation type="journal article" date="2024" name="Antonie Van Leeuwenhoek">
        <title>Isoptericola haloaureus sp. nov., a dimorphic actinobacterium isolated from mangrove sediments of southeast India, implicating biosaline agricultural significance through nitrogen fixation and salt tolerance genes.</title>
        <authorList>
            <person name="Prathaban M."/>
            <person name="Prathiviraj R."/>
            <person name="Ravichandran M."/>
            <person name="Natarajan S.D."/>
            <person name="Sobanaa M."/>
            <person name="Hari Krishna Kumar S."/>
            <person name="Chandrasekar V."/>
            <person name="Selvin J."/>
        </authorList>
    </citation>
    <scope>NUCLEOTIDE SEQUENCE</scope>
    <source>
        <strain evidence="6">MP1014</strain>
    </source>
</reference>
<dbReference type="EMBL" id="JBAGLP010000110">
    <property type="protein sequence ID" value="MEG3614302.1"/>
    <property type="molecule type" value="Genomic_DNA"/>
</dbReference>
<dbReference type="SUPFAM" id="SSF46785">
    <property type="entry name" value="Winged helix' DNA-binding domain"/>
    <property type="match status" value="1"/>
</dbReference>